<gene>
    <name evidence="1" type="ORF">ATANTOWER_005281</name>
</gene>
<sequence>MCIHKSGIGDCDCVPVFVSGWVLGCSLSWISLGPLSNVEPRFSPPYSLQLAGVSACWCIGGFPCPGLGALVCAGSLPAPACRGLGPLALLGGDVPQGLGSLAGSALV</sequence>
<keyword evidence="2" id="KW-1185">Reference proteome</keyword>
<name>A0ABU7ASX8_9TELE</name>
<organism evidence="1 2">
    <name type="scientific">Ataeniobius toweri</name>
    <dbReference type="NCBI Taxonomy" id="208326"/>
    <lineage>
        <taxon>Eukaryota</taxon>
        <taxon>Metazoa</taxon>
        <taxon>Chordata</taxon>
        <taxon>Craniata</taxon>
        <taxon>Vertebrata</taxon>
        <taxon>Euteleostomi</taxon>
        <taxon>Actinopterygii</taxon>
        <taxon>Neopterygii</taxon>
        <taxon>Teleostei</taxon>
        <taxon>Neoteleostei</taxon>
        <taxon>Acanthomorphata</taxon>
        <taxon>Ovalentaria</taxon>
        <taxon>Atherinomorphae</taxon>
        <taxon>Cyprinodontiformes</taxon>
        <taxon>Goodeidae</taxon>
        <taxon>Ataeniobius</taxon>
    </lineage>
</organism>
<comment type="caution">
    <text evidence="1">The sequence shown here is derived from an EMBL/GenBank/DDBJ whole genome shotgun (WGS) entry which is preliminary data.</text>
</comment>
<reference evidence="1 2" key="1">
    <citation type="submission" date="2021-07" db="EMBL/GenBank/DDBJ databases">
        <authorList>
            <person name="Palmer J.M."/>
        </authorList>
    </citation>
    <scope>NUCLEOTIDE SEQUENCE [LARGE SCALE GENOMIC DNA]</scope>
    <source>
        <strain evidence="1 2">AT_MEX2019</strain>
        <tissue evidence="1">Muscle</tissue>
    </source>
</reference>
<dbReference type="EMBL" id="JAHUTI010029662">
    <property type="protein sequence ID" value="MED6241257.1"/>
    <property type="molecule type" value="Genomic_DNA"/>
</dbReference>
<accession>A0ABU7ASX8</accession>
<dbReference type="PROSITE" id="PS51257">
    <property type="entry name" value="PROKAR_LIPOPROTEIN"/>
    <property type="match status" value="1"/>
</dbReference>
<proteinExistence type="predicted"/>
<protein>
    <submittedName>
        <fullName evidence="1">Uncharacterized protein</fullName>
    </submittedName>
</protein>
<evidence type="ECO:0000313" key="2">
    <source>
        <dbReference type="Proteomes" id="UP001345963"/>
    </source>
</evidence>
<dbReference type="Proteomes" id="UP001345963">
    <property type="component" value="Unassembled WGS sequence"/>
</dbReference>
<evidence type="ECO:0000313" key="1">
    <source>
        <dbReference type="EMBL" id="MED6241257.1"/>
    </source>
</evidence>